<protein>
    <submittedName>
        <fullName evidence="5">2-dehydro-3-deoxygluconokinase</fullName>
    </submittedName>
</protein>
<organism evidence="5 6">
    <name type="scientific">Sphingobacterium lactis</name>
    <dbReference type="NCBI Taxonomy" id="797291"/>
    <lineage>
        <taxon>Bacteria</taxon>
        <taxon>Pseudomonadati</taxon>
        <taxon>Bacteroidota</taxon>
        <taxon>Sphingobacteriia</taxon>
        <taxon>Sphingobacteriales</taxon>
        <taxon>Sphingobacteriaceae</taxon>
        <taxon>Sphingobacterium</taxon>
    </lineage>
</organism>
<dbReference type="SUPFAM" id="SSF53613">
    <property type="entry name" value="Ribokinase-like"/>
    <property type="match status" value="1"/>
</dbReference>
<reference evidence="6" key="1">
    <citation type="submission" date="2016-10" db="EMBL/GenBank/DDBJ databases">
        <authorList>
            <person name="Varghese N."/>
            <person name="Submissions S."/>
        </authorList>
    </citation>
    <scope>NUCLEOTIDE SEQUENCE [LARGE SCALE GENOMIC DNA]</scope>
    <source>
        <strain evidence="6">DSM 22361</strain>
    </source>
</reference>
<accession>A0A1H6CBP0</accession>
<dbReference type="PANTHER" id="PTHR43320:SF2">
    <property type="entry name" value="2-DEHYDRO-3-DEOXYGLUCONOKINASE_2-DEHYDRO-3-DEOXYGALACTONOKINASE"/>
    <property type="match status" value="1"/>
</dbReference>
<feature type="domain" description="Carbohydrate kinase PfkB" evidence="4">
    <location>
        <begin position="1"/>
        <end position="317"/>
    </location>
</feature>
<evidence type="ECO:0000313" key="6">
    <source>
        <dbReference type="Proteomes" id="UP000236731"/>
    </source>
</evidence>
<keyword evidence="3 5" id="KW-0418">Kinase</keyword>
<dbReference type="InterPro" id="IPR052700">
    <property type="entry name" value="Carb_kinase_PfkB-like"/>
</dbReference>
<keyword evidence="6" id="KW-1185">Reference proteome</keyword>
<dbReference type="AlphaFoldDB" id="A0A1H6CBP0"/>
<evidence type="ECO:0000256" key="3">
    <source>
        <dbReference type="ARBA" id="ARBA00022777"/>
    </source>
</evidence>
<keyword evidence="2" id="KW-0808">Transferase</keyword>
<evidence type="ECO:0000256" key="2">
    <source>
        <dbReference type="ARBA" id="ARBA00022679"/>
    </source>
</evidence>
<evidence type="ECO:0000259" key="4">
    <source>
        <dbReference type="Pfam" id="PF00294"/>
    </source>
</evidence>
<name>A0A1H6CBP0_9SPHI</name>
<comment type="similarity">
    <text evidence="1">Belongs to the carbohydrate kinase PfkB family.</text>
</comment>
<dbReference type="Proteomes" id="UP000236731">
    <property type="component" value="Unassembled WGS sequence"/>
</dbReference>
<dbReference type="CDD" id="cd01166">
    <property type="entry name" value="KdgK"/>
    <property type="match status" value="1"/>
</dbReference>
<dbReference type="Gene3D" id="3.40.1190.20">
    <property type="match status" value="1"/>
</dbReference>
<dbReference type="OrthoDB" id="9813569at2"/>
<dbReference type="RefSeq" id="WP_103907692.1">
    <property type="nucleotide sequence ID" value="NZ_CP049246.1"/>
</dbReference>
<gene>
    <name evidence="5" type="ORF">SAMN05421877_11480</name>
</gene>
<dbReference type="GO" id="GO:0016301">
    <property type="term" value="F:kinase activity"/>
    <property type="evidence" value="ECO:0007669"/>
    <property type="project" value="UniProtKB-KW"/>
</dbReference>
<evidence type="ECO:0000256" key="1">
    <source>
        <dbReference type="ARBA" id="ARBA00010688"/>
    </source>
</evidence>
<dbReference type="PANTHER" id="PTHR43320">
    <property type="entry name" value="SUGAR KINASE"/>
    <property type="match status" value="1"/>
</dbReference>
<sequence length="330" mass="36885">MPHVLTFGEILLRLQGSSEQLLAPGANDLKIYPGGSEANVAVTLAKMGNPVYYSSAFPNNGLAKELIHVLESSGVDCSKHIQSGDRIGLYFLLSANGLTSGEVIYDRKYSSFSLLKAEELDFDTLFADVDWLHWSALTPALSAEMADLMALVLQEAKQRDITISVDLNYRSKLWQYGRTPLEVMPELVQHCDVIMGNIWAAHNMLGSPIEENLDKHTERAHYLHLSQQTADYIFSHYPQAKHIANTFRFIDNPKHNLFYGTYHSREEQAISQQYETHEVVDRIGSGDAFMGGLIHALRQPWDASAIIEYATATGYQKLFVEGDFGDGKAL</sequence>
<dbReference type="EMBL" id="FNUT01000014">
    <property type="protein sequence ID" value="SEG70391.1"/>
    <property type="molecule type" value="Genomic_DNA"/>
</dbReference>
<dbReference type="InterPro" id="IPR011611">
    <property type="entry name" value="PfkB_dom"/>
</dbReference>
<evidence type="ECO:0000313" key="5">
    <source>
        <dbReference type="EMBL" id="SEG70391.1"/>
    </source>
</evidence>
<dbReference type="Pfam" id="PF00294">
    <property type="entry name" value="PfkB"/>
    <property type="match status" value="1"/>
</dbReference>
<dbReference type="InterPro" id="IPR029056">
    <property type="entry name" value="Ribokinase-like"/>
</dbReference>
<proteinExistence type="inferred from homology"/>